<gene>
    <name evidence="1" type="ORF">EDB92DRAFT_1887860</name>
</gene>
<organism evidence="1 2">
    <name type="scientific">Lactarius akahatsu</name>
    <dbReference type="NCBI Taxonomy" id="416441"/>
    <lineage>
        <taxon>Eukaryota</taxon>
        <taxon>Fungi</taxon>
        <taxon>Dikarya</taxon>
        <taxon>Basidiomycota</taxon>
        <taxon>Agaricomycotina</taxon>
        <taxon>Agaricomycetes</taxon>
        <taxon>Russulales</taxon>
        <taxon>Russulaceae</taxon>
        <taxon>Lactarius</taxon>
    </lineage>
</organism>
<keyword evidence="2" id="KW-1185">Reference proteome</keyword>
<reference evidence="1" key="1">
    <citation type="submission" date="2022-01" db="EMBL/GenBank/DDBJ databases">
        <title>Comparative genomics reveals a dynamic genome evolution in the ectomycorrhizal milk-cap (Lactarius) mushrooms.</title>
        <authorList>
            <consortium name="DOE Joint Genome Institute"/>
            <person name="Lebreton A."/>
            <person name="Tang N."/>
            <person name="Kuo A."/>
            <person name="LaButti K."/>
            <person name="Drula E."/>
            <person name="Barry K."/>
            <person name="Clum A."/>
            <person name="Lipzen A."/>
            <person name="Mousain D."/>
            <person name="Ng V."/>
            <person name="Wang R."/>
            <person name="Wang X."/>
            <person name="Dai Y."/>
            <person name="Henrissat B."/>
            <person name="Grigoriev I.V."/>
            <person name="Guerin-Laguette A."/>
            <person name="Yu F."/>
            <person name="Martin F.M."/>
        </authorList>
    </citation>
    <scope>NUCLEOTIDE SEQUENCE</scope>
    <source>
        <strain evidence="1">QP</strain>
    </source>
</reference>
<evidence type="ECO:0000313" key="2">
    <source>
        <dbReference type="Proteomes" id="UP001201163"/>
    </source>
</evidence>
<dbReference type="AlphaFoldDB" id="A0AAD4LDF3"/>
<comment type="caution">
    <text evidence="1">The sequence shown here is derived from an EMBL/GenBank/DDBJ whole genome shotgun (WGS) entry which is preliminary data.</text>
</comment>
<evidence type="ECO:0008006" key="3">
    <source>
        <dbReference type="Google" id="ProtNLM"/>
    </source>
</evidence>
<name>A0AAD4LDF3_9AGAM</name>
<dbReference type="EMBL" id="JAKELL010000078">
    <property type="protein sequence ID" value="KAH8984258.1"/>
    <property type="molecule type" value="Genomic_DNA"/>
</dbReference>
<protein>
    <recommendedName>
        <fullName evidence="3">F-box domain-containing protein</fullName>
    </recommendedName>
</protein>
<sequence length="482" mass="54303">MSGPIRLPQLPVDILHAIVDELVVDFDSQNSDQWVRHQNRLRRIFYSKELLTLRLVCREFCHIVSPRIFRTLKLTHTLPSIRGFTAMLRSPWVAPCVQSVKYQYWDPEPYRYETPADEVQEARSARVEIRELLQHALSCLHELPSLHSLSIRFGDIAPLPAELDAIRDDLNVVLSALLVLGTKAPGALSAFSLSRLPPIHLPQYDDPAFRALLAGLDQLEIHTAGTDAWSALTTPPLPQDLISPCEPFFSRTLPRCLLPASTPAPPTAFAHLEALALSFSDPVGVFYLSYNFADLFFPALRALRLQHVQFSAARDAEHLVTRHANTLLELHIAHCQIAVPQNGTENPQAAVAAAFAAARNSINNSINGNPQPLPLPPPDDDAFDGWPVVPRPWSDIYTEFMNKLGRLVFLDVQDPWWLSFPDRYVTYSPSVVMQFLEDGREDDIRALEAFHRTVEERAKSLGIEYKPAIRIPDEDEFICDCH</sequence>
<evidence type="ECO:0000313" key="1">
    <source>
        <dbReference type="EMBL" id="KAH8984258.1"/>
    </source>
</evidence>
<accession>A0AAD4LDF3</accession>
<proteinExistence type="predicted"/>
<dbReference type="Proteomes" id="UP001201163">
    <property type="component" value="Unassembled WGS sequence"/>
</dbReference>